<dbReference type="Pfam" id="PF00498">
    <property type="entry name" value="FHA"/>
    <property type="match status" value="1"/>
</dbReference>
<feature type="region of interest" description="Disordered" evidence="2">
    <location>
        <begin position="341"/>
        <end position="463"/>
    </location>
</feature>
<dbReference type="CDD" id="cd00060">
    <property type="entry name" value="FHA"/>
    <property type="match status" value="1"/>
</dbReference>
<evidence type="ECO:0000256" key="1">
    <source>
        <dbReference type="ARBA" id="ARBA00022553"/>
    </source>
</evidence>
<dbReference type="Gene3D" id="2.60.200.20">
    <property type="match status" value="1"/>
</dbReference>
<accession>A0A087DWX3</accession>
<feature type="domain" description="FHA" evidence="3">
    <location>
        <begin position="496"/>
        <end position="547"/>
    </location>
</feature>
<dbReference type="SMART" id="SM00240">
    <property type="entry name" value="FHA"/>
    <property type="match status" value="1"/>
</dbReference>
<dbReference type="InterPro" id="IPR000253">
    <property type="entry name" value="FHA_dom"/>
</dbReference>
<feature type="compositionally biased region" description="Low complexity" evidence="2">
    <location>
        <begin position="341"/>
        <end position="361"/>
    </location>
</feature>
<dbReference type="eggNOG" id="COG1716">
    <property type="taxonomic scope" value="Bacteria"/>
</dbReference>
<feature type="compositionally biased region" description="Low complexity" evidence="2">
    <location>
        <begin position="401"/>
        <end position="412"/>
    </location>
</feature>
<keyword evidence="5" id="KW-1185">Reference proteome</keyword>
<dbReference type="SUPFAM" id="SSF49879">
    <property type="entry name" value="SMAD/FHA domain"/>
    <property type="match status" value="1"/>
</dbReference>
<sequence length="573" mass="59347">MKVRIVKNRQAGSQTLTVTATRGEELDYAHAQWLGMGRMAMLAFRYEANDRETLCYYDVTGSVPLADVARSGMNDTIYMGALLSAAAVLGECESQGIAVVCVLWEPKHVFVGPDGGVRFALVPLFGADAGRKNTIHALLTFLADSRRVRLQSPNGIGLQQALGGFLAQNPTVSAALLNGFLTSMGLIAPAHGAAQPSFTQASSPTQAASPTVAGGTRPAVDNDPFGATVVGDATAPSRFSSRPTFGGSGTSAQSPLQQLRGVADMTGGTGSGFTGSGFSYTGTGSYTGATGPTESFGPRPTPQPVVSDETVASTLPRHGGETQADETVASVLPRHTAAPDAAQNVAAQPASPTAAPAGSQARPASGESTGRPVKPVQPAMPAATRPTNPAMPTQPAPQSTPMPKTAPTMPAKSPEPQPERRPARDFSAMLNGDKPRPTPAYKPVIRTNPAATPRTDGDDSEGETSLFGATEHDGFEVTRLRDGRTLTATGAIARKATIGRSKTADLHMGGNTNVSRVHATIEVMDDGRFAITDNDSANGTSVRGREMASGGTEYLSSGEDFALADDTFIIRAL</sequence>
<keyword evidence="1" id="KW-0597">Phosphoprotein</keyword>
<protein>
    <submittedName>
        <fullName evidence="4">Putative FHA domain protein</fullName>
    </submittedName>
</protein>
<dbReference type="STRING" id="762211.BSTEL_1074"/>
<evidence type="ECO:0000259" key="3">
    <source>
        <dbReference type="PROSITE" id="PS50006"/>
    </source>
</evidence>
<proteinExistence type="predicted"/>
<reference evidence="4 5" key="1">
    <citation type="submission" date="2014-03" db="EMBL/GenBank/DDBJ databases">
        <title>Genomics of Bifidobacteria.</title>
        <authorList>
            <person name="Ventura M."/>
            <person name="Milani C."/>
            <person name="Lugli G.A."/>
        </authorList>
    </citation>
    <scope>NUCLEOTIDE SEQUENCE [LARGE SCALE GENOMIC DNA]</scope>
    <source>
        <strain evidence="4 5">DSM 23968</strain>
    </source>
</reference>
<organism evidence="4 5">
    <name type="scientific">Bifidobacterium stellenboschense</name>
    <dbReference type="NCBI Taxonomy" id="762211"/>
    <lineage>
        <taxon>Bacteria</taxon>
        <taxon>Bacillati</taxon>
        <taxon>Actinomycetota</taxon>
        <taxon>Actinomycetes</taxon>
        <taxon>Bifidobacteriales</taxon>
        <taxon>Bifidobacteriaceae</taxon>
        <taxon>Bifidobacterium</taxon>
    </lineage>
</organism>
<dbReference type="Proteomes" id="UP000029004">
    <property type="component" value="Unassembled WGS sequence"/>
</dbReference>
<evidence type="ECO:0000313" key="5">
    <source>
        <dbReference type="Proteomes" id="UP000029004"/>
    </source>
</evidence>
<gene>
    <name evidence="4" type="ORF">BSTEL_1074</name>
</gene>
<dbReference type="InterPro" id="IPR008984">
    <property type="entry name" value="SMAD_FHA_dom_sf"/>
</dbReference>
<name>A0A087DWX3_9BIFI</name>
<feature type="region of interest" description="Disordered" evidence="2">
    <location>
        <begin position="231"/>
        <end position="256"/>
    </location>
</feature>
<dbReference type="PROSITE" id="PS50006">
    <property type="entry name" value="FHA_DOMAIN"/>
    <property type="match status" value="1"/>
</dbReference>
<dbReference type="AlphaFoldDB" id="A0A087DWX3"/>
<evidence type="ECO:0000313" key="4">
    <source>
        <dbReference type="EMBL" id="KFJ00024.1"/>
    </source>
</evidence>
<dbReference type="RefSeq" id="WP_034526646.1">
    <property type="nucleotide sequence ID" value="NZ_JGZP01000005.1"/>
</dbReference>
<evidence type="ECO:0000256" key="2">
    <source>
        <dbReference type="SAM" id="MobiDB-lite"/>
    </source>
</evidence>
<comment type="caution">
    <text evidence="4">The sequence shown here is derived from an EMBL/GenBank/DDBJ whole genome shotgun (WGS) entry which is preliminary data.</text>
</comment>
<feature type="region of interest" description="Disordered" evidence="2">
    <location>
        <begin position="284"/>
        <end position="310"/>
    </location>
</feature>
<dbReference type="OrthoDB" id="277520at2"/>
<dbReference type="EMBL" id="JGZP01000005">
    <property type="protein sequence ID" value="KFJ00024.1"/>
    <property type="molecule type" value="Genomic_DNA"/>
</dbReference>